<evidence type="ECO:0000313" key="1">
    <source>
        <dbReference type="EMBL" id="KAI0053532.1"/>
    </source>
</evidence>
<gene>
    <name evidence="1" type="ORF">FA95DRAFT_1481406</name>
</gene>
<dbReference type="EMBL" id="MU275839">
    <property type="protein sequence ID" value="KAI0053532.1"/>
    <property type="molecule type" value="Genomic_DNA"/>
</dbReference>
<sequence length="324" mass="35515">MGKKSAAMSGIARFWQQAFDPPNGPVADSEPTTSTGDGGADMAEQPARTTTPAHSNKDATSLVPYYTDASQVPEHLQKYFSQRTRYFSLYDSGCLLDEEGWYSVTPEAVADQIAERCRCTTVLDAFCGVGGNAIAFARTCERVIALDTSPTRLALARHNATIYGVADRIEFILADYLAFAATLGASPSPRKIDVVFLSPPWGGPSYLSGSGPTALEEDKSIDSHPEFSLSNILPVHGQKLFNITRAITPNVAYYLPRNTRLQEISALLSTEDFAEDDQPRNRKRKRGPEEGQEQCEIEEEWMGNKLKALTCYFGGLVAGQEHLF</sequence>
<proteinExistence type="predicted"/>
<name>A0ACB8SBK1_9AGAM</name>
<reference evidence="1" key="1">
    <citation type="submission" date="2021-02" db="EMBL/GenBank/DDBJ databases">
        <authorList>
            <consortium name="DOE Joint Genome Institute"/>
            <person name="Ahrendt S."/>
            <person name="Looney B.P."/>
            <person name="Miyauchi S."/>
            <person name="Morin E."/>
            <person name="Drula E."/>
            <person name="Courty P.E."/>
            <person name="Chicoki N."/>
            <person name="Fauchery L."/>
            <person name="Kohler A."/>
            <person name="Kuo A."/>
            <person name="Labutti K."/>
            <person name="Pangilinan J."/>
            <person name="Lipzen A."/>
            <person name="Riley R."/>
            <person name="Andreopoulos W."/>
            <person name="He G."/>
            <person name="Johnson J."/>
            <person name="Barry K.W."/>
            <person name="Grigoriev I.V."/>
            <person name="Nagy L."/>
            <person name="Hibbett D."/>
            <person name="Henrissat B."/>
            <person name="Matheny P.B."/>
            <person name="Labbe J."/>
            <person name="Martin F."/>
        </authorList>
    </citation>
    <scope>NUCLEOTIDE SEQUENCE</scope>
    <source>
        <strain evidence="1">FP105234-sp</strain>
    </source>
</reference>
<protein>
    <submittedName>
        <fullName evidence="1">S-adenosyl-L-methionine-dependent methyltransferase</fullName>
    </submittedName>
</protein>
<keyword evidence="1" id="KW-0808">Transferase</keyword>
<comment type="caution">
    <text evidence="1">The sequence shown here is derived from an EMBL/GenBank/DDBJ whole genome shotgun (WGS) entry which is preliminary data.</text>
</comment>
<accession>A0ACB8SBK1</accession>
<keyword evidence="2" id="KW-1185">Reference proteome</keyword>
<evidence type="ECO:0000313" key="2">
    <source>
        <dbReference type="Proteomes" id="UP000814033"/>
    </source>
</evidence>
<reference evidence="1" key="2">
    <citation type="journal article" date="2022" name="New Phytol.">
        <title>Evolutionary transition to the ectomycorrhizal habit in the genomes of a hyperdiverse lineage of mushroom-forming fungi.</title>
        <authorList>
            <person name="Looney B."/>
            <person name="Miyauchi S."/>
            <person name="Morin E."/>
            <person name="Drula E."/>
            <person name="Courty P.E."/>
            <person name="Kohler A."/>
            <person name="Kuo A."/>
            <person name="LaButti K."/>
            <person name="Pangilinan J."/>
            <person name="Lipzen A."/>
            <person name="Riley R."/>
            <person name="Andreopoulos W."/>
            <person name="He G."/>
            <person name="Johnson J."/>
            <person name="Nolan M."/>
            <person name="Tritt A."/>
            <person name="Barry K.W."/>
            <person name="Grigoriev I.V."/>
            <person name="Nagy L.G."/>
            <person name="Hibbett D."/>
            <person name="Henrissat B."/>
            <person name="Matheny P.B."/>
            <person name="Labbe J."/>
            <person name="Martin F.M."/>
        </authorList>
    </citation>
    <scope>NUCLEOTIDE SEQUENCE</scope>
    <source>
        <strain evidence="1">FP105234-sp</strain>
    </source>
</reference>
<dbReference type="Proteomes" id="UP000814033">
    <property type="component" value="Unassembled WGS sequence"/>
</dbReference>
<organism evidence="1 2">
    <name type="scientific">Auriscalpium vulgare</name>
    <dbReference type="NCBI Taxonomy" id="40419"/>
    <lineage>
        <taxon>Eukaryota</taxon>
        <taxon>Fungi</taxon>
        <taxon>Dikarya</taxon>
        <taxon>Basidiomycota</taxon>
        <taxon>Agaricomycotina</taxon>
        <taxon>Agaricomycetes</taxon>
        <taxon>Russulales</taxon>
        <taxon>Auriscalpiaceae</taxon>
        <taxon>Auriscalpium</taxon>
    </lineage>
</organism>
<keyword evidence="1" id="KW-0489">Methyltransferase</keyword>